<dbReference type="InterPro" id="IPR001915">
    <property type="entry name" value="Peptidase_M48"/>
</dbReference>
<feature type="transmembrane region" description="Helical" evidence="15">
    <location>
        <begin position="175"/>
        <end position="197"/>
    </location>
</feature>
<accession>A0A7X1AZ33</accession>
<dbReference type="Pfam" id="PF16491">
    <property type="entry name" value="Peptidase_M48_N"/>
    <property type="match status" value="1"/>
</dbReference>
<evidence type="ECO:0000256" key="12">
    <source>
        <dbReference type="PIRSR" id="PIRSR627057-2"/>
    </source>
</evidence>
<comment type="cofactor">
    <cofactor evidence="12 13">
        <name>Zn(2+)</name>
        <dbReference type="ChEBI" id="CHEBI:29105"/>
    </cofactor>
    <text evidence="12 13">Binds 1 zinc ion per subunit.</text>
</comment>
<comment type="subcellular location">
    <subcellularLocation>
        <location evidence="1">Endoplasmic reticulum membrane</location>
        <topology evidence="1">Multi-pass membrane protein</topology>
    </subcellularLocation>
</comment>
<evidence type="ECO:0000313" key="19">
    <source>
        <dbReference type="Proteomes" id="UP000525652"/>
    </source>
</evidence>
<keyword evidence="3 15" id="KW-0812">Transmembrane</keyword>
<feature type="transmembrane region" description="Helical" evidence="15">
    <location>
        <begin position="94"/>
        <end position="118"/>
    </location>
</feature>
<evidence type="ECO:0000256" key="4">
    <source>
        <dbReference type="ARBA" id="ARBA00022723"/>
    </source>
</evidence>
<evidence type="ECO:0000256" key="6">
    <source>
        <dbReference type="ARBA" id="ARBA00022824"/>
    </source>
</evidence>
<keyword evidence="6" id="KW-0256">Endoplasmic reticulum</keyword>
<evidence type="ECO:0000256" key="8">
    <source>
        <dbReference type="ARBA" id="ARBA00022989"/>
    </source>
</evidence>
<keyword evidence="2 13" id="KW-0645">Protease</keyword>
<organism evidence="18 19">
    <name type="scientific">Puniceicoccus vermicola</name>
    <dbReference type="NCBI Taxonomy" id="388746"/>
    <lineage>
        <taxon>Bacteria</taxon>
        <taxon>Pseudomonadati</taxon>
        <taxon>Verrucomicrobiota</taxon>
        <taxon>Opitutia</taxon>
        <taxon>Puniceicoccales</taxon>
        <taxon>Puniceicoccaceae</taxon>
        <taxon>Puniceicoccus</taxon>
    </lineage>
</organism>
<dbReference type="InterPro" id="IPR027057">
    <property type="entry name" value="CAXX_Prtase_1"/>
</dbReference>
<evidence type="ECO:0000256" key="11">
    <source>
        <dbReference type="PIRSR" id="PIRSR627057-1"/>
    </source>
</evidence>
<keyword evidence="5 13" id="KW-0378">Hydrolase</keyword>
<comment type="caution">
    <text evidence="18">The sequence shown here is derived from an EMBL/GenBank/DDBJ whole genome shotgun (WGS) entry which is preliminary data.</text>
</comment>
<keyword evidence="4 12" id="KW-0479">Metal-binding</keyword>
<feature type="transmembrane region" description="Helical" evidence="15">
    <location>
        <begin position="290"/>
        <end position="310"/>
    </location>
</feature>
<keyword evidence="9 13" id="KW-0482">Metalloprotease</keyword>
<feature type="active site" evidence="11">
    <location>
        <position position="278"/>
    </location>
</feature>
<dbReference type="GO" id="GO:0004222">
    <property type="term" value="F:metalloendopeptidase activity"/>
    <property type="evidence" value="ECO:0007669"/>
    <property type="project" value="InterPro"/>
</dbReference>
<feature type="active site" description="Proton donor" evidence="11">
    <location>
        <position position="367"/>
    </location>
</feature>
<evidence type="ECO:0000256" key="9">
    <source>
        <dbReference type="ARBA" id="ARBA00023049"/>
    </source>
</evidence>
<feature type="binding site" evidence="12">
    <location>
        <position position="281"/>
    </location>
    <ligand>
        <name>Zn(2+)</name>
        <dbReference type="ChEBI" id="CHEBI:29105"/>
        <note>catalytic</note>
    </ligand>
</feature>
<evidence type="ECO:0000256" key="15">
    <source>
        <dbReference type="SAM" id="Phobius"/>
    </source>
</evidence>
<gene>
    <name evidence="18" type="ORF">H5P30_11530</name>
</gene>
<evidence type="ECO:0000256" key="7">
    <source>
        <dbReference type="ARBA" id="ARBA00022833"/>
    </source>
</evidence>
<dbReference type="AlphaFoldDB" id="A0A7X1AZ33"/>
<evidence type="ECO:0000256" key="1">
    <source>
        <dbReference type="ARBA" id="ARBA00004477"/>
    </source>
</evidence>
<evidence type="ECO:0000256" key="14">
    <source>
        <dbReference type="SAM" id="MobiDB-lite"/>
    </source>
</evidence>
<feature type="region of interest" description="Disordered" evidence="14">
    <location>
        <begin position="413"/>
        <end position="440"/>
    </location>
</feature>
<feature type="compositionally biased region" description="Basic and acidic residues" evidence="14">
    <location>
        <begin position="413"/>
        <end position="432"/>
    </location>
</feature>
<dbReference type="GO" id="GO:0046872">
    <property type="term" value="F:metal ion binding"/>
    <property type="evidence" value="ECO:0007669"/>
    <property type="project" value="UniProtKB-KW"/>
</dbReference>
<dbReference type="EMBL" id="JACHVA010000089">
    <property type="protein sequence ID" value="MBC2602409.1"/>
    <property type="molecule type" value="Genomic_DNA"/>
</dbReference>
<feature type="binding site" evidence="12">
    <location>
        <position position="363"/>
    </location>
    <ligand>
        <name>Zn(2+)</name>
        <dbReference type="ChEBI" id="CHEBI:29105"/>
        <note>catalytic</note>
    </ligand>
</feature>
<keyword evidence="7 12" id="KW-0862">Zinc</keyword>
<dbReference type="CDD" id="cd07343">
    <property type="entry name" value="M48A_Zmpste24p_like"/>
    <property type="match status" value="1"/>
</dbReference>
<evidence type="ECO:0000259" key="17">
    <source>
        <dbReference type="Pfam" id="PF16491"/>
    </source>
</evidence>
<dbReference type="Pfam" id="PF01435">
    <property type="entry name" value="Peptidase_M48"/>
    <property type="match status" value="1"/>
</dbReference>
<evidence type="ECO:0000256" key="3">
    <source>
        <dbReference type="ARBA" id="ARBA00022692"/>
    </source>
</evidence>
<protein>
    <submittedName>
        <fullName evidence="18">M48 family metallopeptidase</fullName>
    </submittedName>
</protein>
<feature type="domain" description="CAAX prenyl protease 1 N-terminal" evidence="17">
    <location>
        <begin position="29"/>
        <end position="204"/>
    </location>
</feature>
<keyword evidence="19" id="KW-1185">Reference proteome</keyword>
<name>A0A7X1AZ33_9BACT</name>
<evidence type="ECO:0000256" key="2">
    <source>
        <dbReference type="ARBA" id="ARBA00022670"/>
    </source>
</evidence>
<feature type="transmembrane region" description="Helical" evidence="15">
    <location>
        <begin position="69"/>
        <end position="88"/>
    </location>
</feature>
<feature type="transmembrane region" description="Helical" evidence="15">
    <location>
        <begin position="330"/>
        <end position="351"/>
    </location>
</feature>
<dbReference type="RefSeq" id="WP_185693094.1">
    <property type="nucleotide sequence ID" value="NZ_JACHVA010000089.1"/>
</dbReference>
<dbReference type="Proteomes" id="UP000525652">
    <property type="component" value="Unassembled WGS sequence"/>
</dbReference>
<feature type="binding site" evidence="12">
    <location>
        <position position="277"/>
    </location>
    <ligand>
        <name>Zn(2+)</name>
        <dbReference type="ChEBI" id="CHEBI:29105"/>
        <note>catalytic</note>
    </ligand>
</feature>
<evidence type="ECO:0000256" key="10">
    <source>
        <dbReference type="ARBA" id="ARBA00023136"/>
    </source>
</evidence>
<evidence type="ECO:0000256" key="5">
    <source>
        <dbReference type="ARBA" id="ARBA00022801"/>
    </source>
</evidence>
<evidence type="ECO:0000256" key="13">
    <source>
        <dbReference type="RuleBase" id="RU003983"/>
    </source>
</evidence>
<evidence type="ECO:0000313" key="18">
    <source>
        <dbReference type="EMBL" id="MBC2602409.1"/>
    </source>
</evidence>
<dbReference type="InterPro" id="IPR032456">
    <property type="entry name" value="Peptidase_M48_N"/>
</dbReference>
<proteinExistence type="inferred from homology"/>
<feature type="domain" description="Peptidase M48" evidence="16">
    <location>
        <begin position="207"/>
        <end position="420"/>
    </location>
</feature>
<sequence>MTAPIFAAIILLTLKCCFEFFLEKLNSTHVEEKRHRIPSVFQKVFDRETFDKANDYTLAKSSLSRKETIYDAAVLAVILVFTIIPVIYNGLSGWLGFGLWAQAFTFVTILFALSLPGLPFEWYSQFRLEESFGFNKTTPKLWWTDKIKGLVLTYVIGVPLSALILWIALSFPSTWWIIGFAVVFGFQLLMLVLYPVLIVPLFNKLKPLEDGDLKDRLMSLADRTGFKAKTIQVIDGSKRSSHSNAYFTGFGRFRRIVLFDTLIEQLSPKEIEAVLAHEIGHYRKGHIPRMIGISMVSMAFGFWLLQWLSMQDWFVGGFGFTMSPVEYGNLARFVPAFILFIILGGLVTFWISPLFNWMSRKHEYEADRFARDAMGSSRHLISALRVMYKKNLGNLIPHPSYSRFYYSHPTLREREKSLREGEPEGNDPKEPQEPAVESPS</sequence>
<evidence type="ECO:0000259" key="16">
    <source>
        <dbReference type="Pfam" id="PF01435"/>
    </source>
</evidence>
<reference evidence="18 19" key="1">
    <citation type="submission" date="2020-07" db="EMBL/GenBank/DDBJ databases">
        <authorList>
            <person name="Feng X."/>
        </authorList>
    </citation>
    <scope>NUCLEOTIDE SEQUENCE [LARGE SCALE GENOMIC DNA]</scope>
    <source>
        <strain evidence="18 19">JCM14086</strain>
    </source>
</reference>
<dbReference type="PANTHER" id="PTHR10120">
    <property type="entry name" value="CAAX PRENYL PROTEASE 1"/>
    <property type="match status" value="1"/>
</dbReference>
<dbReference type="FunFam" id="3.30.2010.10:FF:000002">
    <property type="entry name" value="CAAX prenyl protease"/>
    <property type="match status" value="1"/>
</dbReference>
<feature type="transmembrane region" description="Helical" evidence="15">
    <location>
        <begin position="150"/>
        <end position="169"/>
    </location>
</feature>
<dbReference type="GO" id="GO:0071586">
    <property type="term" value="P:CAAX-box protein processing"/>
    <property type="evidence" value="ECO:0007669"/>
    <property type="project" value="InterPro"/>
</dbReference>
<keyword evidence="10 15" id="KW-0472">Membrane</keyword>
<keyword evidence="8 15" id="KW-1133">Transmembrane helix</keyword>
<comment type="similarity">
    <text evidence="13">Belongs to the peptidase M48 family.</text>
</comment>
<dbReference type="Gene3D" id="3.30.2010.10">
    <property type="entry name" value="Metalloproteases ('zincins'), catalytic domain"/>
    <property type="match status" value="1"/>
</dbReference>